<dbReference type="PANTHER" id="PTHR42701">
    <property type="entry name" value="IMIDAZOLE GLYCEROL PHOSPHATE SYNTHASE SUBUNIT HISH"/>
    <property type="match status" value="1"/>
</dbReference>
<evidence type="ECO:0000256" key="3">
    <source>
        <dbReference type="ARBA" id="ARBA00022605"/>
    </source>
</evidence>
<sequence>MKKKITIVDYGLGNILSAEQSFIRVIKENQINANVKISNSPSDITSSTHVVLPGQGAFKSCIDGLTGIAGMIEALKKFALIQKKPFLGICVGMQLLATDSEENGEHKGLDWIPGHIKKLPNKNLKMPHMGWNEVIPKKTLKKDFFIEENNYYFVHSYYFECKDIKNILGYTNYGIDFASFVSKGNIYGVQFHPEKSSNQGLNLIKNFIQL</sequence>
<evidence type="ECO:0000256" key="2">
    <source>
        <dbReference type="ARBA" id="ARBA00011152"/>
    </source>
</evidence>
<keyword evidence="7" id="KW-0456">Lyase</keyword>
<dbReference type="Pfam" id="PF00117">
    <property type="entry name" value="GATase"/>
    <property type="match status" value="1"/>
</dbReference>
<keyword evidence="5" id="KW-0315">Glutamine amidotransferase</keyword>
<dbReference type="InterPro" id="IPR029062">
    <property type="entry name" value="Class_I_gatase-like"/>
</dbReference>
<dbReference type="Gene3D" id="3.40.50.880">
    <property type="match status" value="1"/>
</dbReference>
<feature type="domain" description="Glutamine amidotransferase" evidence="10">
    <location>
        <begin position="17"/>
        <end position="207"/>
    </location>
</feature>
<evidence type="ECO:0000256" key="8">
    <source>
        <dbReference type="ARBA" id="ARBA00047838"/>
    </source>
</evidence>
<dbReference type="AlphaFoldDB" id="A0A382T1G0"/>
<comment type="subunit">
    <text evidence="2">Heterodimer of HisH and HisF.</text>
</comment>
<name>A0A382T1G0_9ZZZZ</name>
<dbReference type="UniPathway" id="UPA00031">
    <property type="reaction ID" value="UER00010"/>
</dbReference>
<comment type="catalytic activity">
    <reaction evidence="9">
        <text>L-glutamine + H2O = L-glutamate + NH4(+)</text>
        <dbReference type="Rhea" id="RHEA:15889"/>
        <dbReference type="ChEBI" id="CHEBI:15377"/>
        <dbReference type="ChEBI" id="CHEBI:28938"/>
        <dbReference type="ChEBI" id="CHEBI:29985"/>
        <dbReference type="ChEBI" id="CHEBI:58359"/>
        <dbReference type="EC" id="3.5.1.2"/>
    </reaction>
</comment>
<protein>
    <recommendedName>
        <fullName evidence="10">Glutamine amidotransferase domain-containing protein</fullName>
    </recommendedName>
</protein>
<evidence type="ECO:0000256" key="7">
    <source>
        <dbReference type="ARBA" id="ARBA00023239"/>
    </source>
</evidence>
<dbReference type="GO" id="GO:0000107">
    <property type="term" value="F:imidazoleglycerol-phosphate synthase activity"/>
    <property type="evidence" value="ECO:0007669"/>
    <property type="project" value="TreeGrafter"/>
</dbReference>
<keyword evidence="4" id="KW-0378">Hydrolase</keyword>
<dbReference type="SUPFAM" id="SSF52317">
    <property type="entry name" value="Class I glutamine amidotransferase-like"/>
    <property type="match status" value="1"/>
</dbReference>
<keyword evidence="6" id="KW-0368">Histidine biosynthesis</keyword>
<dbReference type="CDD" id="cd01748">
    <property type="entry name" value="GATase1_IGP_Synthase"/>
    <property type="match status" value="1"/>
</dbReference>
<keyword evidence="3" id="KW-0028">Amino-acid biosynthesis</keyword>
<evidence type="ECO:0000256" key="6">
    <source>
        <dbReference type="ARBA" id="ARBA00023102"/>
    </source>
</evidence>
<dbReference type="HAMAP" id="MF_00278">
    <property type="entry name" value="HisH"/>
    <property type="match status" value="1"/>
</dbReference>
<organism evidence="11">
    <name type="scientific">marine metagenome</name>
    <dbReference type="NCBI Taxonomy" id="408172"/>
    <lineage>
        <taxon>unclassified sequences</taxon>
        <taxon>metagenomes</taxon>
        <taxon>ecological metagenomes</taxon>
    </lineage>
</organism>
<comment type="catalytic activity">
    <reaction evidence="8">
        <text>5-[(5-phospho-1-deoxy-D-ribulos-1-ylimino)methylamino]-1-(5-phospho-beta-D-ribosyl)imidazole-4-carboxamide + L-glutamine = D-erythro-1-(imidazol-4-yl)glycerol 3-phosphate + 5-amino-1-(5-phospho-beta-D-ribosyl)imidazole-4-carboxamide + L-glutamate + H(+)</text>
        <dbReference type="Rhea" id="RHEA:24793"/>
        <dbReference type="ChEBI" id="CHEBI:15378"/>
        <dbReference type="ChEBI" id="CHEBI:29985"/>
        <dbReference type="ChEBI" id="CHEBI:58278"/>
        <dbReference type="ChEBI" id="CHEBI:58359"/>
        <dbReference type="ChEBI" id="CHEBI:58475"/>
        <dbReference type="ChEBI" id="CHEBI:58525"/>
        <dbReference type="EC" id="4.3.2.10"/>
    </reaction>
</comment>
<dbReference type="NCBIfam" id="TIGR01855">
    <property type="entry name" value="IMP_synth_hisH"/>
    <property type="match status" value="1"/>
</dbReference>
<accession>A0A382T1G0</accession>
<reference evidence="11" key="1">
    <citation type="submission" date="2018-05" db="EMBL/GenBank/DDBJ databases">
        <authorList>
            <person name="Lanie J.A."/>
            <person name="Ng W.-L."/>
            <person name="Kazmierczak K.M."/>
            <person name="Andrzejewski T.M."/>
            <person name="Davidsen T.M."/>
            <person name="Wayne K.J."/>
            <person name="Tettelin H."/>
            <person name="Glass J.I."/>
            <person name="Rusch D."/>
            <person name="Podicherti R."/>
            <person name="Tsui H.-C.T."/>
            <person name="Winkler M.E."/>
        </authorList>
    </citation>
    <scope>NUCLEOTIDE SEQUENCE</scope>
</reference>
<dbReference type="PROSITE" id="PS51273">
    <property type="entry name" value="GATASE_TYPE_1"/>
    <property type="match status" value="1"/>
</dbReference>
<comment type="pathway">
    <text evidence="1">Amino-acid biosynthesis; L-histidine biosynthesis; L-histidine from 5-phospho-alpha-D-ribose 1-diphosphate: step 5/9.</text>
</comment>
<evidence type="ECO:0000256" key="9">
    <source>
        <dbReference type="ARBA" id="ARBA00049534"/>
    </source>
</evidence>
<evidence type="ECO:0000256" key="4">
    <source>
        <dbReference type="ARBA" id="ARBA00022801"/>
    </source>
</evidence>
<dbReference type="GO" id="GO:0016829">
    <property type="term" value="F:lyase activity"/>
    <property type="evidence" value="ECO:0007669"/>
    <property type="project" value="UniProtKB-KW"/>
</dbReference>
<dbReference type="InterPro" id="IPR017926">
    <property type="entry name" value="GATASE"/>
</dbReference>
<proteinExistence type="inferred from homology"/>
<dbReference type="InterPro" id="IPR010139">
    <property type="entry name" value="Imidazole-glycPsynth_HisH"/>
</dbReference>
<dbReference type="GO" id="GO:0004359">
    <property type="term" value="F:glutaminase activity"/>
    <property type="evidence" value="ECO:0007669"/>
    <property type="project" value="UniProtKB-EC"/>
</dbReference>
<evidence type="ECO:0000259" key="10">
    <source>
        <dbReference type="Pfam" id="PF00117"/>
    </source>
</evidence>
<evidence type="ECO:0000313" key="11">
    <source>
        <dbReference type="EMBL" id="SVD15994.1"/>
    </source>
</evidence>
<gene>
    <name evidence="11" type="ORF">METZ01_LOCUS368848</name>
</gene>
<evidence type="ECO:0000256" key="5">
    <source>
        <dbReference type="ARBA" id="ARBA00022962"/>
    </source>
</evidence>
<dbReference type="EMBL" id="UINC01133196">
    <property type="protein sequence ID" value="SVD15994.1"/>
    <property type="molecule type" value="Genomic_DNA"/>
</dbReference>
<evidence type="ECO:0000256" key="1">
    <source>
        <dbReference type="ARBA" id="ARBA00005091"/>
    </source>
</evidence>
<dbReference type="PANTHER" id="PTHR42701:SF1">
    <property type="entry name" value="IMIDAZOLE GLYCEROL PHOSPHATE SYNTHASE SUBUNIT HISH"/>
    <property type="match status" value="1"/>
</dbReference>
<dbReference type="GO" id="GO:0000105">
    <property type="term" value="P:L-histidine biosynthetic process"/>
    <property type="evidence" value="ECO:0007669"/>
    <property type="project" value="UniProtKB-UniPathway"/>
</dbReference>
<dbReference type="PIRSF" id="PIRSF000495">
    <property type="entry name" value="Amidotransf_hisH"/>
    <property type="match status" value="1"/>
</dbReference>